<proteinExistence type="predicted"/>
<accession>A0A2Z5ZMI6</accession>
<gene>
    <name evidence="1" type="ORF">AcetOrient_orf04451</name>
</gene>
<protein>
    <submittedName>
        <fullName evidence="1">Phage protein</fullName>
    </submittedName>
</protein>
<name>A0A2Z5ZMI6_9PROT</name>
<dbReference type="Proteomes" id="UP000270034">
    <property type="component" value="Chromosome"/>
</dbReference>
<dbReference type="KEGG" id="aot:AcetOri_orf04451"/>
<evidence type="ECO:0000313" key="1">
    <source>
        <dbReference type="EMBL" id="BBC81287.1"/>
    </source>
</evidence>
<organism evidence="1 2">
    <name type="scientific">Acetobacter orientalis</name>
    <dbReference type="NCBI Taxonomy" id="146474"/>
    <lineage>
        <taxon>Bacteria</taxon>
        <taxon>Pseudomonadati</taxon>
        <taxon>Pseudomonadota</taxon>
        <taxon>Alphaproteobacteria</taxon>
        <taxon>Acetobacterales</taxon>
        <taxon>Acetobacteraceae</taxon>
        <taxon>Acetobacter</taxon>
    </lineage>
</organism>
<evidence type="ECO:0000313" key="2">
    <source>
        <dbReference type="Proteomes" id="UP000270034"/>
    </source>
</evidence>
<reference evidence="1 2" key="1">
    <citation type="submission" date="2018-02" db="EMBL/GenBank/DDBJ databases">
        <title>Acetobacter orientalis genome.</title>
        <authorList>
            <person name="Nakashima N."/>
            <person name="Tamura T."/>
        </authorList>
    </citation>
    <scope>NUCLEOTIDE SEQUENCE [LARGE SCALE GENOMIC DNA]</scope>
    <source>
        <strain evidence="1 2">FAN1</strain>
    </source>
</reference>
<dbReference type="AlphaFoldDB" id="A0A2Z5ZMI6"/>
<sequence length="143" mass="15967">MANKPFNVGRDCRVVLIYNGSRVDLPTVTGFQSQQQTNRLTSMPLNDMPRFYDVPNGWSGGFDFQRDSSGADDLFADIESGFWAAGTIINGNIYQYVTETDDTTTTYEYVGAAIRLSNAGRYQSENIVTQHIDFVASIRNKIS</sequence>
<dbReference type="EMBL" id="AP018515">
    <property type="protein sequence ID" value="BBC81287.1"/>
    <property type="molecule type" value="Genomic_DNA"/>
</dbReference>